<sequence length="124" mass="13528">MKNFGRIGSAVALSLLLGISVNTGIASAGSTTYVYSGNYEFRDRDLTTTIHFTPGHPKENVLLWANNPSGYLLYSVTMYEGNKVVWSATNQTNRVYSAGSNVSRIVMKRNCDCGGRNGVQARAR</sequence>
<dbReference type="EMBL" id="CP002786">
    <property type="protein sequence ID" value="AEF40240.1"/>
    <property type="molecule type" value="Genomic_DNA"/>
</dbReference>
<dbReference type="KEGG" id="asd:AS9A_1791"/>
<gene>
    <name evidence="2" type="ordered locus">AS9A_1791</name>
</gene>
<evidence type="ECO:0000256" key="1">
    <source>
        <dbReference type="SAM" id="SignalP"/>
    </source>
</evidence>
<keyword evidence="3" id="KW-1185">Reference proteome</keyword>
<proteinExistence type="predicted"/>
<evidence type="ECO:0000313" key="3">
    <source>
        <dbReference type="Proteomes" id="UP000009235"/>
    </source>
</evidence>
<reference evidence="2 3" key="1">
    <citation type="journal article" date="2011" name="J. Bacteriol.">
        <title>Complete genome sequence of Amycolicicoccus subflavus DQS3-9A1T, an actinomycete isolated from crude oil-polluted soil.</title>
        <authorList>
            <person name="Cai M."/>
            <person name="Chen W.M."/>
            <person name="Nie Y."/>
            <person name="Chi C.Q."/>
            <person name="Wang Y.N."/>
            <person name="Tang Y.Q."/>
            <person name="Li G.Y."/>
            <person name="Wu X.L."/>
        </authorList>
    </citation>
    <scope>NUCLEOTIDE SEQUENCE [LARGE SCALE GENOMIC DNA]</scope>
    <source>
        <strain evidence="3">DSM 45089 / DQS3-9A1</strain>
    </source>
</reference>
<dbReference type="Proteomes" id="UP000009235">
    <property type="component" value="Chromosome"/>
</dbReference>
<dbReference type="HOGENOM" id="CLU_2024302_0_0_11"/>
<dbReference type="AlphaFoldDB" id="F6ELJ0"/>
<dbReference type="OrthoDB" id="5193758at2"/>
<dbReference type="eggNOG" id="ENOG5032PC8">
    <property type="taxonomic scope" value="Bacteria"/>
</dbReference>
<accession>F6ELJ0</accession>
<evidence type="ECO:0008006" key="4">
    <source>
        <dbReference type="Google" id="ProtNLM"/>
    </source>
</evidence>
<organism evidence="2 3">
    <name type="scientific">Hoyosella subflava (strain DSM 45089 / JCM 17490 / NBRC 109087 / DQS3-9A1)</name>
    <name type="common">Amycolicicoccus subflavus</name>
    <dbReference type="NCBI Taxonomy" id="443218"/>
    <lineage>
        <taxon>Bacteria</taxon>
        <taxon>Bacillati</taxon>
        <taxon>Actinomycetota</taxon>
        <taxon>Actinomycetes</taxon>
        <taxon>Mycobacteriales</taxon>
        <taxon>Hoyosellaceae</taxon>
        <taxon>Hoyosella</taxon>
    </lineage>
</organism>
<name>F6ELJ0_HOYSD</name>
<evidence type="ECO:0000313" key="2">
    <source>
        <dbReference type="EMBL" id="AEF40240.1"/>
    </source>
</evidence>
<feature type="chain" id="PRO_5003339323" description="Secreted protein" evidence="1">
    <location>
        <begin position="29"/>
        <end position="124"/>
    </location>
</feature>
<protein>
    <recommendedName>
        <fullName evidence="4">Secreted protein</fullName>
    </recommendedName>
</protein>
<feature type="signal peptide" evidence="1">
    <location>
        <begin position="1"/>
        <end position="28"/>
    </location>
</feature>
<dbReference type="RefSeq" id="WP_013806589.1">
    <property type="nucleotide sequence ID" value="NC_015564.1"/>
</dbReference>
<keyword evidence="1" id="KW-0732">Signal</keyword>